<name>A0A9D1J810_9BACT</name>
<dbReference type="PANTHER" id="PTHR30217">
    <property type="entry name" value="PEPTIDASE U32 FAMILY"/>
    <property type="match status" value="1"/>
</dbReference>
<evidence type="ECO:0000259" key="1">
    <source>
        <dbReference type="Pfam" id="PF12392"/>
    </source>
</evidence>
<sequence>MKGNYEILAPAGSEQQLTAAVNNGCNSVYLGLDGFNARMKAPNFTAQNIGQWVDYCHFFGVKVYVTVNTSLKNEEFDSARKMLITAYENNADGVIVTDLALLKFAATLPNPFEVVASTQLNAHDDFGARFLKKLGATTVVCARESTLEEIRRISQSGVNTECFLHGALCVCQSGQCLFSSMVGGNSGNRGLCAQPCRKLYKSNIGRFTKGAYLLSPCDNCGLQTAEQLLKSGVTTFKIEGRNRRAEYAGITSAVYSKFFADGFKSDTNMHETLCEAYNRGNLPACNYLYGKNDGIIFPSVQNHIGVAVGKVVKGGVKCAVPLTKGDGLKIFDGEKEVCGGVALESGSGVVRVSFSGKVAEGMTVRRTTDVLLCEQTLNARKKLPVSLHLRAFADEKAQLFAQCNGTNICVESEEFCQKAQNACLSEQQLKQQLCKTGDWQYTISDIAIETNGIFMPKSQINALRRKCFQILHDEIIAEYNSKFSARKNALPSECDYTVHDDAQLMQKPCLAVICNNVRQIDEALTVADYVILKSEMLDEKCVEEVDGKGVFLYLPSFSDNGYLRKILEGKKVGIVCHNVGQVQLARELNLKYIAGSGLNIYNDYMAEIFEDAETFFYSQELTLKEISLFRNKKGIVFVDGQLTLMKLVHCPYKVVFGGTCADCKAEKPLRYTDELGNEFYFCRYKDSRCTFELCNGKKLSAVGKLHESGRYCVDFNRDVVKHYLLLNQGKEDGYTEQQPFTRGRLFSKIN</sequence>
<gene>
    <name evidence="2" type="ORF">IAC95_03565</name>
</gene>
<reference evidence="2" key="2">
    <citation type="journal article" date="2021" name="PeerJ">
        <title>Extensive microbial diversity within the chicken gut microbiome revealed by metagenomics and culture.</title>
        <authorList>
            <person name="Gilroy R."/>
            <person name="Ravi A."/>
            <person name="Getino M."/>
            <person name="Pursley I."/>
            <person name="Horton D.L."/>
            <person name="Alikhan N.F."/>
            <person name="Baker D."/>
            <person name="Gharbi K."/>
            <person name="Hall N."/>
            <person name="Watson M."/>
            <person name="Adriaenssens E.M."/>
            <person name="Foster-Nyarko E."/>
            <person name="Jarju S."/>
            <person name="Secka A."/>
            <person name="Antonio M."/>
            <person name="Oren A."/>
            <person name="Chaudhuri R.R."/>
            <person name="La Ragione R."/>
            <person name="Hildebrand F."/>
            <person name="Pallen M.J."/>
        </authorList>
    </citation>
    <scope>NUCLEOTIDE SEQUENCE</scope>
    <source>
        <strain evidence="2">CHK121-14286</strain>
    </source>
</reference>
<comment type="caution">
    <text evidence="2">The sequence shown here is derived from an EMBL/GenBank/DDBJ whole genome shotgun (WGS) entry which is preliminary data.</text>
</comment>
<feature type="domain" description="Peptidase U32 collagenase" evidence="1">
    <location>
        <begin position="375"/>
        <end position="475"/>
    </location>
</feature>
<reference evidence="2" key="1">
    <citation type="submission" date="2020-10" db="EMBL/GenBank/DDBJ databases">
        <authorList>
            <person name="Gilroy R."/>
        </authorList>
    </citation>
    <scope>NUCLEOTIDE SEQUENCE</scope>
    <source>
        <strain evidence="2">CHK121-14286</strain>
    </source>
</reference>
<dbReference type="EMBL" id="DVHL01000029">
    <property type="protein sequence ID" value="HIR65945.1"/>
    <property type="molecule type" value="Genomic_DNA"/>
</dbReference>
<dbReference type="Pfam" id="PF01136">
    <property type="entry name" value="Peptidase_U32"/>
    <property type="match status" value="1"/>
</dbReference>
<dbReference type="Pfam" id="PF12392">
    <property type="entry name" value="DUF3656"/>
    <property type="match status" value="1"/>
</dbReference>
<dbReference type="InterPro" id="IPR020988">
    <property type="entry name" value="Pept_U32_collagenase"/>
</dbReference>
<protein>
    <submittedName>
        <fullName evidence="2">U32 family peptidase</fullName>
    </submittedName>
</protein>
<accession>A0A9D1J810</accession>
<evidence type="ECO:0000313" key="2">
    <source>
        <dbReference type="EMBL" id="HIR65945.1"/>
    </source>
</evidence>
<dbReference type="Proteomes" id="UP000824200">
    <property type="component" value="Unassembled WGS sequence"/>
</dbReference>
<evidence type="ECO:0000313" key="3">
    <source>
        <dbReference type="Proteomes" id="UP000824200"/>
    </source>
</evidence>
<organism evidence="2 3">
    <name type="scientific">Candidatus Fimimonas gallinarum</name>
    <dbReference type="NCBI Taxonomy" id="2840821"/>
    <lineage>
        <taxon>Bacteria</taxon>
        <taxon>Pseudomonadati</taxon>
        <taxon>Myxococcota</taxon>
        <taxon>Myxococcia</taxon>
        <taxon>Myxococcales</taxon>
        <taxon>Cystobacterineae</taxon>
        <taxon>Myxococcaceae</taxon>
        <taxon>Myxococcaceae incertae sedis</taxon>
        <taxon>Candidatus Fimimonas</taxon>
    </lineage>
</organism>
<dbReference type="InterPro" id="IPR051454">
    <property type="entry name" value="RNA/ubiquinone_mod_enzymes"/>
</dbReference>
<dbReference type="InterPro" id="IPR001539">
    <property type="entry name" value="Peptidase_U32"/>
</dbReference>
<dbReference type="PANTHER" id="PTHR30217:SF10">
    <property type="entry name" value="23S RRNA 5-HYDROXYCYTIDINE C2501 SYNTHASE"/>
    <property type="match status" value="1"/>
</dbReference>
<proteinExistence type="predicted"/>
<dbReference type="AlphaFoldDB" id="A0A9D1J810"/>